<accession>A0A2U9CZY9</accession>
<reference evidence="2 3" key="1">
    <citation type="submission" date="2017-12" db="EMBL/GenBank/DDBJ databases">
        <title>Integrating genomic resources of turbot (Scophthalmus maximus) in depth evaluation of genetic and physical mapping variation across individuals.</title>
        <authorList>
            <person name="Martinez P."/>
        </authorList>
    </citation>
    <scope>NUCLEOTIDE SEQUENCE [LARGE SCALE GENOMIC DNA]</scope>
</reference>
<protein>
    <submittedName>
        <fullName evidence="2">Putative wiskott-Aldrich syndrome protein-like</fullName>
    </submittedName>
</protein>
<evidence type="ECO:0000256" key="1">
    <source>
        <dbReference type="SAM" id="MobiDB-lite"/>
    </source>
</evidence>
<evidence type="ECO:0000313" key="3">
    <source>
        <dbReference type="Proteomes" id="UP000246464"/>
    </source>
</evidence>
<sequence length="110" mass="11761">MRGGRGMMKGFGPPGHGRGRVRGGAMNGFAPMRGMGRMCPYPNLRGHLEDDHLTHEAVACRPLDLHATSTRAAREATTMDRSLLRLTPHLAEARGGQGPLVADAFNTACP</sequence>
<organism evidence="2 3">
    <name type="scientific">Scophthalmus maximus</name>
    <name type="common">Turbot</name>
    <name type="synonym">Psetta maxima</name>
    <dbReference type="NCBI Taxonomy" id="52904"/>
    <lineage>
        <taxon>Eukaryota</taxon>
        <taxon>Metazoa</taxon>
        <taxon>Chordata</taxon>
        <taxon>Craniata</taxon>
        <taxon>Vertebrata</taxon>
        <taxon>Euteleostomi</taxon>
        <taxon>Actinopterygii</taxon>
        <taxon>Neopterygii</taxon>
        <taxon>Teleostei</taxon>
        <taxon>Neoteleostei</taxon>
        <taxon>Acanthomorphata</taxon>
        <taxon>Carangaria</taxon>
        <taxon>Pleuronectiformes</taxon>
        <taxon>Pleuronectoidei</taxon>
        <taxon>Scophthalmidae</taxon>
        <taxon>Scophthalmus</taxon>
    </lineage>
</organism>
<gene>
    <name evidence="2" type="ORF">SMAX5B_019693</name>
</gene>
<dbReference type="STRING" id="52904.ENSSMAP00000027102"/>
<proteinExistence type="predicted"/>
<keyword evidence="3" id="KW-1185">Reference proteome</keyword>
<dbReference type="Proteomes" id="UP000246464">
    <property type="component" value="Chromosome 20"/>
</dbReference>
<dbReference type="AlphaFoldDB" id="A0A2U9CZY9"/>
<dbReference type="EMBL" id="CP026262">
    <property type="protein sequence ID" value="AWP20092.1"/>
    <property type="molecule type" value="Genomic_DNA"/>
</dbReference>
<evidence type="ECO:0000313" key="2">
    <source>
        <dbReference type="EMBL" id="AWP20092.1"/>
    </source>
</evidence>
<feature type="region of interest" description="Disordered" evidence="1">
    <location>
        <begin position="1"/>
        <end position="27"/>
    </location>
</feature>
<feature type="compositionally biased region" description="Gly residues" evidence="1">
    <location>
        <begin position="1"/>
        <end position="16"/>
    </location>
</feature>
<name>A0A2U9CZY9_SCOMX</name>